<dbReference type="Proteomes" id="UP000016860">
    <property type="component" value="Unassembled WGS sequence"/>
</dbReference>
<dbReference type="PATRIC" id="fig|1330534.3.peg.1071"/>
<evidence type="ECO:0000256" key="1">
    <source>
        <dbReference type="SAM" id="Phobius"/>
    </source>
</evidence>
<keyword evidence="1" id="KW-0472">Membrane</keyword>
<accession>U4R510</accession>
<sequence>MKFITKIINDTIETGIGQSIIAFSAWGYAFILVAVTLYYAVLSLIKLISGNKN</sequence>
<dbReference type="EMBL" id="ATAY01000020">
    <property type="protein sequence ID" value="EPR13483.1"/>
    <property type="molecule type" value="Genomic_DNA"/>
</dbReference>
<comment type="caution">
    <text evidence="2">The sequence shown here is derived from an EMBL/GenBank/DDBJ whole genome shotgun (WGS) entry which is preliminary data.</text>
</comment>
<organism evidence="2 3">
    <name type="scientific">Ruminiclostridium papyrosolvens C7</name>
    <dbReference type="NCBI Taxonomy" id="1330534"/>
    <lineage>
        <taxon>Bacteria</taxon>
        <taxon>Bacillati</taxon>
        <taxon>Bacillota</taxon>
        <taxon>Clostridia</taxon>
        <taxon>Eubacteriales</taxon>
        <taxon>Oscillospiraceae</taxon>
        <taxon>Ruminiclostridium</taxon>
    </lineage>
</organism>
<dbReference type="STRING" id="1330534.L323_05340"/>
<gene>
    <name evidence="2" type="ORF">L323_05340</name>
</gene>
<reference evidence="2 3" key="1">
    <citation type="journal article" date="2013" name="Genome Announc.">
        <title>Draft Genome Sequence of the Cellulolytic Bacterium Clostridium papyrosolvens C7 (ATCC 700395).</title>
        <authorList>
            <person name="Zepeda V."/>
            <person name="Dassa B."/>
            <person name="Borovok I."/>
            <person name="Lamed R."/>
            <person name="Bayer E.A."/>
            <person name="Cate J.H."/>
        </authorList>
    </citation>
    <scope>NUCLEOTIDE SEQUENCE [LARGE SCALE GENOMIC DNA]</scope>
    <source>
        <strain evidence="2 3">C7</strain>
    </source>
</reference>
<dbReference type="AlphaFoldDB" id="U4R510"/>
<feature type="transmembrane region" description="Helical" evidence="1">
    <location>
        <begin position="20"/>
        <end position="45"/>
    </location>
</feature>
<keyword evidence="1" id="KW-0812">Transmembrane</keyword>
<evidence type="ECO:0000313" key="3">
    <source>
        <dbReference type="Proteomes" id="UP000016860"/>
    </source>
</evidence>
<proteinExistence type="predicted"/>
<protein>
    <submittedName>
        <fullName evidence="2">Uncharacterized protein</fullName>
    </submittedName>
</protein>
<name>U4R510_9FIRM</name>
<evidence type="ECO:0000313" key="2">
    <source>
        <dbReference type="EMBL" id="EPR13483.1"/>
    </source>
</evidence>
<keyword evidence="1" id="KW-1133">Transmembrane helix</keyword>